<feature type="domain" description="C2H2-type" evidence="8">
    <location>
        <begin position="340"/>
        <end position="362"/>
    </location>
</feature>
<dbReference type="PROSITE" id="PS50157">
    <property type="entry name" value="ZINC_FINGER_C2H2_2"/>
    <property type="match status" value="20"/>
</dbReference>
<dbReference type="PROSITE" id="PS00028">
    <property type="entry name" value="ZINC_FINGER_C2H2_1"/>
    <property type="match status" value="27"/>
</dbReference>
<dbReference type="Gene3D" id="3.30.160.60">
    <property type="entry name" value="Classic Zinc Finger"/>
    <property type="match status" value="15"/>
</dbReference>
<evidence type="ECO:0000259" key="8">
    <source>
        <dbReference type="PROSITE" id="PS50157"/>
    </source>
</evidence>
<dbReference type="SUPFAM" id="SSF57667">
    <property type="entry name" value="beta-beta-alpha zinc fingers"/>
    <property type="match status" value="11"/>
</dbReference>
<feature type="domain" description="C2H2-type" evidence="8">
    <location>
        <begin position="170"/>
        <end position="192"/>
    </location>
</feature>
<dbReference type="FunFam" id="3.30.160.60:FF:000671">
    <property type="entry name" value="Zinc finger protein 26"/>
    <property type="match status" value="1"/>
</dbReference>
<feature type="domain" description="C2H2-type" evidence="8">
    <location>
        <begin position="851"/>
        <end position="879"/>
    </location>
</feature>
<feature type="domain" description="C2H2-type" evidence="8">
    <location>
        <begin position="196"/>
        <end position="218"/>
    </location>
</feature>
<dbReference type="FunFam" id="3.30.160.60:FF:000446">
    <property type="entry name" value="Zinc finger protein"/>
    <property type="match status" value="1"/>
</dbReference>
<dbReference type="Pfam" id="PF13912">
    <property type="entry name" value="zf-C2H2_6"/>
    <property type="match status" value="3"/>
</dbReference>
<proteinExistence type="predicted"/>
<dbReference type="GO" id="GO:0001228">
    <property type="term" value="F:DNA-binding transcription activator activity, RNA polymerase II-specific"/>
    <property type="evidence" value="ECO:0007669"/>
    <property type="project" value="TreeGrafter"/>
</dbReference>
<evidence type="ECO:0000256" key="4">
    <source>
        <dbReference type="ARBA" id="ARBA00022771"/>
    </source>
</evidence>
<evidence type="ECO:0000256" key="3">
    <source>
        <dbReference type="ARBA" id="ARBA00022737"/>
    </source>
</evidence>
<sequence>MDGGRTDSSFLFLGERGQTENDTDKSTESLLLGNSKVTEKRGYQRSARAEARFMTKKNASAILECWSLCPFRWKRNRFKCAYCEDNFTECSELRSHVRLCSTQHSVKDIYSKFKEMSLINVDITEAICRICAMPFQDVTDMKHHVINHGYDVDSSYPDGVLPFCLDKESWRCVICQESFNNFLKLYEHMNIHYQHYICATCGKGYMTAPRLRKHSEVHITGTFPCNKCRRVFTMRAARDYHKAHAHAKGPRYECPQCNMRFGGYYERMNHLNEAHREKEVSYKCAHCELSFKTSGKRAIHVRSIHFPQQRNFPCPFCKWLFKTGYELKRHMVKHTGERNFCCAVCGKTFPRNRALKTHLKTHEDLSCSAIADSEDVVVERRVRKLKENVCARQMRRRRRANNELPEESEKRISKTMMRRNAMTLLEYSTAWAFRWFQSAFYCSYCDTKFVDPILLRDHVRTFHIIEVPTRRIFSKLTENNMVKIDVSDLRCRLCDYQLSSVELMKKHLISVHEKFFYLNYNDGVLPFILEPNRFNCQMCNAVFSSFCKINEHMNTHYKNYVCDACGKAFISKSRFRTHVQSHEVGSFPCGECKEVLETRAARMCHRLRIHKKGIRYTCPYCPEVFTTYYARAKHLVDGHDQQKRDYKCSSCGKLFETSCKRAAHVRINHKPLEKRYDCPNCPWYFVSPEELETTKRSIKIEWRKKRPFLENKANSALILDCSNAIVFRWSRGKFLCAYCPETFQNVKEIRTHCDIHDKLTVLQKPEVRNSFPLKIDITDLKCKLCDNNLKNLTDLKNHLIGAHDKKFDANYDDGVIPFVLTGSEYRCVICDNLFESYVNLFSHMNKHYQSFVCYTCGKGYSAKYKLRAHQKCHETGKVPCSRCDMVFLNHVIKNRHVATVHGSKKRYRCPICAMAFESCHSRLIHLGTVKTFMWKRRRRLYNDQRDNAATLIEFSNVCPFRWKRGAFACSHCPRTFGNFKDVSDHMQEHPNRLEAMRYARPYDNVKIEISNLRCEICQQNMNGIEHLIDHLFEVHQKPIVKDIGLGVTPFILRDKEMLCTHCDERFLLFSRLNSHMNQHYPNNICSHCGKSFSAVHRLKAHQLIHESNDQEHKCTKCDEIFETRALKNYHINTKHAAENRYRCPYCKISFKRYSDRVRHLKQFHNQIVEYPCHLCAAVFAMSDQRTKHIRNVHIKHKQFQCDFCPSKFVTAGQLKNHLVKHSGLKEYQCDVCKKNYARARTLKEHMRIHNNDRRFVCEYCNNAFIQKCSLKSHIRTHHPNAESVKISI</sequence>
<feature type="domain" description="C2H2-type" evidence="8">
    <location>
        <begin position="616"/>
        <end position="644"/>
    </location>
</feature>
<feature type="domain" description="C2H2-type" evidence="8">
    <location>
        <begin position="967"/>
        <end position="994"/>
    </location>
</feature>
<gene>
    <name evidence="9" type="ORF">BINO364_LOCUS15167</name>
</gene>
<dbReference type="PANTHER" id="PTHR24376:SF235">
    <property type="entry name" value="C2H2-TYPE DOMAIN-CONTAINING PROTEIN"/>
    <property type="match status" value="1"/>
</dbReference>
<keyword evidence="5" id="KW-0862">Zinc</keyword>
<evidence type="ECO:0000256" key="7">
    <source>
        <dbReference type="PROSITE-ProRule" id="PRU00042"/>
    </source>
</evidence>
<dbReference type="InterPro" id="IPR036236">
    <property type="entry name" value="Znf_C2H2_sf"/>
</dbReference>
<feature type="domain" description="C2H2-type" evidence="8">
    <location>
        <begin position="1083"/>
        <end position="1110"/>
    </location>
</feature>
<name>A0A8J9YKL3_9NEOP</name>
<accession>A0A8J9YKL3</accession>
<feature type="domain" description="C2H2-type" evidence="8">
    <location>
        <begin position="1199"/>
        <end position="1226"/>
    </location>
</feature>
<dbReference type="OrthoDB" id="8117402at2759"/>
<feature type="domain" description="C2H2-type" evidence="8">
    <location>
        <begin position="1255"/>
        <end position="1282"/>
    </location>
</feature>
<feature type="non-terminal residue" evidence="9">
    <location>
        <position position="1288"/>
    </location>
</feature>
<dbReference type="GO" id="GO:0005634">
    <property type="term" value="C:nucleus"/>
    <property type="evidence" value="ECO:0007669"/>
    <property type="project" value="UniProtKB-SubCell"/>
</dbReference>
<feature type="domain" description="C2H2-type" evidence="8">
    <location>
        <begin position="825"/>
        <end position="847"/>
    </location>
</feature>
<feature type="domain" description="C2H2-type" evidence="8">
    <location>
        <begin position="440"/>
        <end position="468"/>
    </location>
</feature>
<dbReference type="SMART" id="SM00355">
    <property type="entry name" value="ZnF_C2H2"/>
    <property type="match status" value="32"/>
</dbReference>
<keyword evidence="3" id="KW-0677">Repeat</keyword>
<comment type="subcellular location">
    <subcellularLocation>
        <location evidence="1">Nucleus</location>
    </subcellularLocation>
</comment>
<feature type="domain" description="C2H2-type" evidence="8">
    <location>
        <begin position="560"/>
        <end position="582"/>
    </location>
</feature>
<reference evidence="9" key="1">
    <citation type="submission" date="2021-12" db="EMBL/GenBank/DDBJ databases">
        <authorList>
            <person name="Martin H S."/>
        </authorList>
    </citation>
    <scope>NUCLEOTIDE SEQUENCE</scope>
</reference>
<evidence type="ECO:0000256" key="6">
    <source>
        <dbReference type="ARBA" id="ARBA00023242"/>
    </source>
</evidence>
<feature type="domain" description="C2H2-type" evidence="8">
    <location>
        <begin position="646"/>
        <end position="674"/>
    </location>
</feature>
<dbReference type="PANTHER" id="PTHR24376">
    <property type="entry name" value="ZINC FINGER PROTEIN"/>
    <property type="match status" value="1"/>
</dbReference>
<keyword evidence="10" id="KW-1185">Reference proteome</keyword>
<feature type="domain" description="C2H2-type" evidence="8">
    <location>
        <begin position="1227"/>
        <end position="1254"/>
    </location>
</feature>
<dbReference type="InterPro" id="IPR013087">
    <property type="entry name" value="Znf_C2H2_type"/>
</dbReference>
<dbReference type="Pfam" id="PF00096">
    <property type="entry name" value="zf-C2H2"/>
    <property type="match status" value="5"/>
</dbReference>
<feature type="domain" description="C2H2-type" evidence="8">
    <location>
        <begin position="1141"/>
        <end position="1164"/>
    </location>
</feature>
<keyword evidence="4 7" id="KW-0863">Zinc-finger</keyword>
<feature type="domain" description="C2H2-type" evidence="8">
    <location>
        <begin position="534"/>
        <end position="556"/>
    </location>
</feature>
<dbReference type="Proteomes" id="UP000838878">
    <property type="component" value="Chromosome 8"/>
</dbReference>
<evidence type="ECO:0000256" key="1">
    <source>
        <dbReference type="ARBA" id="ARBA00004123"/>
    </source>
</evidence>
<dbReference type="GO" id="GO:0000978">
    <property type="term" value="F:RNA polymerase II cis-regulatory region sequence-specific DNA binding"/>
    <property type="evidence" value="ECO:0007669"/>
    <property type="project" value="TreeGrafter"/>
</dbReference>
<feature type="domain" description="C2H2-type" evidence="8">
    <location>
        <begin position="282"/>
        <end position="310"/>
    </location>
</feature>
<feature type="domain" description="C2H2-type" evidence="8">
    <location>
        <begin position="312"/>
        <end position="339"/>
    </location>
</feature>
<evidence type="ECO:0000313" key="10">
    <source>
        <dbReference type="Proteomes" id="UP000838878"/>
    </source>
</evidence>
<feature type="domain" description="C2H2-type" evidence="8">
    <location>
        <begin position="78"/>
        <end position="109"/>
    </location>
</feature>
<keyword evidence="2" id="KW-0479">Metal-binding</keyword>
<dbReference type="GO" id="GO:0008270">
    <property type="term" value="F:zinc ion binding"/>
    <property type="evidence" value="ECO:0007669"/>
    <property type="project" value="UniProtKB-KW"/>
</dbReference>
<evidence type="ECO:0000313" key="9">
    <source>
        <dbReference type="EMBL" id="CAH0730155.1"/>
    </source>
</evidence>
<dbReference type="EMBL" id="OV170228">
    <property type="protein sequence ID" value="CAH0730155.1"/>
    <property type="molecule type" value="Genomic_DNA"/>
</dbReference>
<evidence type="ECO:0000256" key="5">
    <source>
        <dbReference type="ARBA" id="ARBA00022833"/>
    </source>
</evidence>
<protein>
    <recommendedName>
        <fullName evidence="8">C2H2-type domain-containing protein</fullName>
    </recommendedName>
</protein>
<feature type="domain" description="C2H2-type" evidence="8">
    <location>
        <begin position="1170"/>
        <end position="1198"/>
    </location>
</feature>
<organism evidence="9 10">
    <name type="scientific">Brenthis ino</name>
    <name type="common">lesser marbled fritillary</name>
    <dbReference type="NCBI Taxonomy" id="405034"/>
    <lineage>
        <taxon>Eukaryota</taxon>
        <taxon>Metazoa</taxon>
        <taxon>Ecdysozoa</taxon>
        <taxon>Arthropoda</taxon>
        <taxon>Hexapoda</taxon>
        <taxon>Insecta</taxon>
        <taxon>Pterygota</taxon>
        <taxon>Neoptera</taxon>
        <taxon>Endopterygota</taxon>
        <taxon>Lepidoptera</taxon>
        <taxon>Glossata</taxon>
        <taxon>Ditrysia</taxon>
        <taxon>Papilionoidea</taxon>
        <taxon>Nymphalidae</taxon>
        <taxon>Heliconiinae</taxon>
        <taxon>Argynnini</taxon>
        <taxon>Brenthis</taxon>
    </lineage>
</organism>
<evidence type="ECO:0000256" key="2">
    <source>
        <dbReference type="ARBA" id="ARBA00022723"/>
    </source>
</evidence>
<keyword evidence="6" id="KW-0539">Nucleus</keyword>